<evidence type="ECO:0000313" key="2">
    <source>
        <dbReference type="Proteomes" id="UP001055072"/>
    </source>
</evidence>
<name>A0ACB8U396_9APHY</name>
<keyword evidence="2" id="KW-1185">Reference proteome</keyword>
<reference evidence="1" key="1">
    <citation type="journal article" date="2021" name="Environ. Microbiol.">
        <title>Gene family expansions and transcriptome signatures uncover fungal adaptations to wood decay.</title>
        <authorList>
            <person name="Hage H."/>
            <person name="Miyauchi S."/>
            <person name="Viragh M."/>
            <person name="Drula E."/>
            <person name="Min B."/>
            <person name="Chaduli D."/>
            <person name="Navarro D."/>
            <person name="Favel A."/>
            <person name="Norest M."/>
            <person name="Lesage-Meessen L."/>
            <person name="Balint B."/>
            <person name="Merenyi Z."/>
            <person name="de Eugenio L."/>
            <person name="Morin E."/>
            <person name="Martinez A.T."/>
            <person name="Baldrian P."/>
            <person name="Stursova M."/>
            <person name="Martinez M.J."/>
            <person name="Novotny C."/>
            <person name="Magnuson J.K."/>
            <person name="Spatafora J.W."/>
            <person name="Maurice S."/>
            <person name="Pangilinan J."/>
            <person name="Andreopoulos W."/>
            <person name="LaButti K."/>
            <person name="Hundley H."/>
            <person name="Na H."/>
            <person name="Kuo A."/>
            <person name="Barry K."/>
            <person name="Lipzen A."/>
            <person name="Henrissat B."/>
            <person name="Riley R."/>
            <person name="Ahrendt S."/>
            <person name="Nagy L.G."/>
            <person name="Grigoriev I.V."/>
            <person name="Martin F."/>
            <person name="Rosso M.N."/>
        </authorList>
    </citation>
    <scope>NUCLEOTIDE SEQUENCE</scope>
    <source>
        <strain evidence="1">CBS 384.51</strain>
    </source>
</reference>
<accession>A0ACB8U396</accession>
<comment type="caution">
    <text evidence="1">The sequence shown here is derived from an EMBL/GenBank/DDBJ whole genome shotgun (WGS) entry which is preliminary data.</text>
</comment>
<organism evidence="1 2">
    <name type="scientific">Irpex rosettiformis</name>
    <dbReference type="NCBI Taxonomy" id="378272"/>
    <lineage>
        <taxon>Eukaryota</taxon>
        <taxon>Fungi</taxon>
        <taxon>Dikarya</taxon>
        <taxon>Basidiomycota</taxon>
        <taxon>Agaricomycotina</taxon>
        <taxon>Agaricomycetes</taxon>
        <taxon>Polyporales</taxon>
        <taxon>Irpicaceae</taxon>
        <taxon>Irpex</taxon>
    </lineage>
</organism>
<dbReference type="Proteomes" id="UP001055072">
    <property type="component" value="Unassembled WGS sequence"/>
</dbReference>
<dbReference type="EMBL" id="MU274913">
    <property type="protein sequence ID" value="KAI0088666.1"/>
    <property type="molecule type" value="Genomic_DNA"/>
</dbReference>
<sequence>MEPVGVTLPHTVPSYVGKAKSFHNSRRSTIYDSLRGFTFVVSGKGGFVRGTMKSVQQMMLEINDTLSAVLPGGTHYYAAGLADYRLSQPNGTHPQQTIPTAMQQTPFQVQLISAYHPPNNRHTITPSPTVILQQSAVDQTGIDQSSACQPVASIEPQTGGTEETKAKEDEYKSPAILATQWIKYDREYREYKATLGLMKDWQLGSTRAGRVLCELIERLLLDVKELREFSYRTTQALLRTTPSSSYPKSSLFPVHEV</sequence>
<gene>
    <name evidence="1" type="ORF">BDY19DRAFT_179659</name>
</gene>
<protein>
    <submittedName>
        <fullName evidence="1">Uncharacterized protein</fullName>
    </submittedName>
</protein>
<proteinExistence type="predicted"/>
<evidence type="ECO:0000313" key="1">
    <source>
        <dbReference type="EMBL" id="KAI0088666.1"/>
    </source>
</evidence>